<dbReference type="KEGG" id="rba:RB5550"/>
<dbReference type="HOGENOM" id="CLU_2234442_0_0_0"/>
<feature type="region of interest" description="Disordered" evidence="1">
    <location>
        <begin position="85"/>
        <end position="105"/>
    </location>
</feature>
<dbReference type="EMBL" id="BX294142">
    <property type="protein sequence ID" value="CAD74302.1"/>
    <property type="molecule type" value="Genomic_DNA"/>
</dbReference>
<dbReference type="AlphaFoldDB" id="Q7URN6"/>
<dbReference type="Proteomes" id="UP000001025">
    <property type="component" value="Chromosome"/>
</dbReference>
<name>Q7URN6_RHOBA</name>
<keyword evidence="3" id="KW-1185">Reference proteome</keyword>
<gene>
    <name evidence="2" type="ordered locus">RB5550</name>
</gene>
<accession>Q7URN6</accession>
<dbReference type="STRING" id="243090.RB5550"/>
<evidence type="ECO:0000313" key="3">
    <source>
        <dbReference type="Proteomes" id="UP000001025"/>
    </source>
</evidence>
<protein>
    <submittedName>
        <fullName evidence="2">Uncharacterized protein</fullName>
    </submittedName>
</protein>
<evidence type="ECO:0000256" key="1">
    <source>
        <dbReference type="SAM" id="MobiDB-lite"/>
    </source>
</evidence>
<dbReference type="EnsemblBacteria" id="CAD74302">
    <property type="protein sequence ID" value="CAD74302"/>
    <property type="gene ID" value="RB5550"/>
</dbReference>
<organism evidence="2 3">
    <name type="scientific">Rhodopirellula baltica (strain DSM 10527 / NCIMB 13988 / SH1)</name>
    <dbReference type="NCBI Taxonomy" id="243090"/>
    <lineage>
        <taxon>Bacteria</taxon>
        <taxon>Pseudomonadati</taxon>
        <taxon>Planctomycetota</taxon>
        <taxon>Planctomycetia</taxon>
        <taxon>Pirellulales</taxon>
        <taxon>Pirellulaceae</taxon>
        <taxon>Rhodopirellula</taxon>
    </lineage>
</organism>
<proteinExistence type="predicted"/>
<sequence length="105" mass="11485">MTATPIDPVQAGKVLRRVTPINRDCQGLQTSQSFPPSQTISCNDGLLQNAGFRDRIARNSQERDYGCLCRRDALCTMTYPNIKRPPVRGGVGSSEPASPFFVDLG</sequence>
<reference evidence="2 3" key="1">
    <citation type="journal article" date="2003" name="Proc. Natl. Acad. Sci. U.S.A.">
        <title>Complete genome sequence of the marine planctomycete Pirellula sp. strain 1.</title>
        <authorList>
            <person name="Gloeckner F.O."/>
            <person name="Kube M."/>
            <person name="Bauer M."/>
            <person name="Teeling H."/>
            <person name="Lombardot T."/>
            <person name="Ludwig W."/>
            <person name="Gade D."/>
            <person name="Beck A."/>
            <person name="Borzym K."/>
            <person name="Heitmann K."/>
            <person name="Rabus R."/>
            <person name="Schlesner H."/>
            <person name="Amann R."/>
            <person name="Reinhardt R."/>
        </authorList>
    </citation>
    <scope>NUCLEOTIDE SEQUENCE [LARGE SCALE GENOMIC DNA]</scope>
    <source>
        <strain evidence="3">DSM 10527 / NCIMB 13988 / SH1</strain>
    </source>
</reference>
<dbReference type="InParanoid" id="Q7URN6"/>
<evidence type="ECO:0000313" key="2">
    <source>
        <dbReference type="EMBL" id="CAD74302.1"/>
    </source>
</evidence>